<name>A0ABT8BNF4_9HYPH</name>
<dbReference type="SUPFAM" id="SSF52821">
    <property type="entry name" value="Rhodanese/Cell cycle control phosphatase"/>
    <property type="match status" value="1"/>
</dbReference>
<keyword evidence="3" id="KW-1185">Reference proteome</keyword>
<feature type="domain" description="Rhodanese" evidence="1">
    <location>
        <begin position="23"/>
        <end position="107"/>
    </location>
</feature>
<dbReference type="PROSITE" id="PS50206">
    <property type="entry name" value="RHODANESE_3"/>
    <property type="match status" value="1"/>
</dbReference>
<comment type="caution">
    <text evidence="2">The sequence shown here is derived from an EMBL/GenBank/DDBJ whole genome shotgun (WGS) entry which is preliminary data.</text>
</comment>
<dbReference type="Pfam" id="PF09828">
    <property type="entry name" value="ChrB_C"/>
    <property type="match status" value="1"/>
</dbReference>
<dbReference type="RefSeq" id="WP_238225356.1">
    <property type="nucleotide sequence ID" value="NZ_BPQD01000011.1"/>
</dbReference>
<dbReference type="InterPro" id="IPR001763">
    <property type="entry name" value="Rhodanese-like_dom"/>
</dbReference>
<protein>
    <submittedName>
        <fullName evidence="2">Sulfurtransferase/chromate resistance protein</fullName>
    </submittedName>
</protein>
<reference evidence="3" key="1">
    <citation type="journal article" date="2019" name="Int. J. Syst. Evol. Microbiol.">
        <title>The Global Catalogue of Microorganisms (GCM) 10K type strain sequencing project: providing services to taxonomists for standard genome sequencing and annotation.</title>
        <authorList>
            <consortium name="The Broad Institute Genomics Platform"/>
            <consortium name="The Broad Institute Genome Sequencing Center for Infectious Disease"/>
            <person name="Wu L."/>
            <person name="Ma J."/>
        </authorList>
    </citation>
    <scope>NUCLEOTIDE SEQUENCE [LARGE SCALE GENOMIC DNA]</scope>
    <source>
        <strain evidence="3">CECT 7069</strain>
    </source>
</reference>
<dbReference type="InterPro" id="IPR018634">
    <property type="entry name" value="ChrB_C"/>
</dbReference>
<evidence type="ECO:0000313" key="3">
    <source>
        <dbReference type="Proteomes" id="UP001224644"/>
    </source>
</evidence>
<accession>A0ABT8BNF4</accession>
<evidence type="ECO:0000313" key="2">
    <source>
        <dbReference type="EMBL" id="MDN3593075.1"/>
    </source>
</evidence>
<gene>
    <name evidence="2" type="ORF">QWZ12_20965</name>
</gene>
<dbReference type="InterPro" id="IPR036873">
    <property type="entry name" value="Rhodanese-like_dom_sf"/>
</dbReference>
<evidence type="ECO:0000259" key="1">
    <source>
        <dbReference type="PROSITE" id="PS50206"/>
    </source>
</evidence>
<sequence length="276" mass="30490">MASPNTISQEKLARLIGTSACPILIDVRPMSDIRSDPRLVPGSRPRPWEAVAEWGGALRGRTVIAICGDGRQHSHGVAAWLRAMGVSAEALEGGTSDWAAAERPMIPIDRLRNRDPQGRTVWVTRSRPKVDRIACPWLIRRFVDPDAVFLFVPPSEVMEVAKRFDGEAFDIDDAGVFWSHRGELCTFDVMVQELGLATDQLLRLATLVRGADTGRPDLAPEAAGLLAASLGLSRIHADDLEQLDAGMVLYDAFYRWCRDASEETHNWPTNRPKGRS</sequence>
<proteinExistence type="predicted"/>
<dbReference type="EMBL" id="JAUFPX010000020">
    <property type="protein sequence ID" value="MDN3593075.1"/>
    <property type="molecule type" value="Genomic_DNA"/>
</dbReference>
<dbReference type="SMART" id="SM00450">
    <property type="entry name" value="RHOD"/>
    <property type="match status" value="1"/>
</dbReference>
<dbReference type="Gene3D" id="3.40.250.10">
    <property type="entry name" value="Rhodanese-like domain"/>
    <property type="match status" value="1"/>
</dbReference>
<organism evidence="2 3">
    <name type="scientific">Methylobacterium adhaesivum</name>
    <dbReference type="NCBI Taxonomy" id="333297"/>
    <lineage>
        <taxon>Bacteria</taxon>
        <taxon>Pseudomonadati</taxon>
        <taxon>Pseudomonadota</taxon>
        <taxon>Alphaproteobacteria</taxon>
        <taxon>Hyphomicrobiales</taxon>
        <taxon>Methylobacteriaceae</taxon>
        <taxon>Methylobacterium</taxon>
    </lineage>
</organism>
<dbReference type="Proteomes" id="UP001224644">
    <property type="component" value="Unassembled WGS sequence"/>
</dbReference>